<protein>
    <submittedName>
        <fullName evidence="1">Uncharacterized protein</fullName>
    </submittedName>
</protein>
<dbReference type="Proteomes" id="UP000592820">
    <property type="component" value="Unassembled WGS sequence"/>
</dbReference>
<evidence type="ECO:0000313" key="2">
    <source>
        <dbReference type="Proteomes" id="UP000592820"/>
    </source>
</evidence>
<gene>
    <name evidence="1" type="ORF">HDG41_008069</name>
</gene>
<name>A0A7W8LG46_9BURK</name>
<reference evidence="1 2" key="1">
    <citation type="submission" date="2020-08" db="EMBL/GenBank/DDBJ databases">
        <title>Genomic Encyclopedia of Type Strains, Phase IV (KMG-V): Genome sequencing to study the core and pangenomes of soil and plant-associated prokaryotes.</title>
        <authorList>
            <person name="Whitman W."/>
        </authorList>
    </citation>
    <scope>NUCLEOTIDE SEQUENCE [LARGE SCALE GENOMIC DNA]</scope>
    <source>
        <strain evidence="1 2">JPY162</strain>
    </source>
</reference>
<dbReference type="EMBL" id="JACHDE010000052">
    <property type="protein sequence ID" value="MBB5405970.1"/>
    <property type="molecule type" value="Genomic_DNA"/>
</dbReference>
<comment type="caution">
    <text evidence="1">The sequence shown here is derived from an EMBL/GenBank/DDBJ whole genome shotgun (WGS) entry which is preliminary data.</text>
</comment>
<sequence>MLAHQHPESAISTFGEIDRKTANLTTIADNVEVALSMAADSTAAAPLEAILGGAAARLVVAIGDSSLPSQKP</sequence>
<dbReference type="RefSeq" id="WP_221314201.1">
    <property type="nucleotide sequence ID" value="NZ_JACHDE010000052.1"/>
</dbReference>
<proteinExistence type="predicted"/>
<accession>A0A7W8LG46</accession>
<dbReference type="AlphaFoldDB" id="A0A7W8LG46"/>
<organism evidence="1 2">
    <name type="scientific">Paraburkholderia youngii</name>
    <dbReference type="NCBI Taxonomy" id="2782701"/>
    <lineage>
        <taxon>Bacteria</taxon>
        <taxon>Pseudomonadati</taxon>
        <taxon>Pseudomonadota</taxon>
        <taxon>Betaproteobacteria</taxon>
        <taxon>Burkholderiales</taxon>
        <taxon>Burkholderiaceae</taxon>
        <taxon>Paraburkholderia</taxon>
    </lineage>
</organism>
<evidence type="ECO:0000313" key="1">
    <source>
        <dbReference type="EMBL" id="MBB5405970.1"/>
    </source>
</evidence>